<protein>
    <recommendedName>
        <fullName evidence="10">Cobalamin import system permease protein BtuC</fullName>
    </recommendedName>
</protein>
<evidence type="ECO:0000313" key="13">
    <source>
        <dbReference type="Proteomes" id="UP000826709"/>
    </source>
</evidence>
<dbReference type="Gene3D" id="1.10.3470.10">
    <property type="entry name" value="ABC transporter involved in vitamin B12 uptake, BtuC"/>
    <property type="match status" value="1"/>
</dbReference>
<dbReference type="CDD" id="cd06550">
    <property type="entry name" value="TM_ABC_iron-siderophores_like"/>
    <property type="match status" value="1"/>
</dbReference>
<dbReference type="RefSeq" id="WP_220681468.1">
    <property type="nucleotide sequence ID" value="NZ_CP037968.1"/>
</dbReference>
<dbReference type="Pfam" id="PF01032">
    <property type="entry name" value="FecCD"/>
    <property type="match status" value="1"/>
</dbReference>
<comment type="similarity">
    <text evidence="2">Belongs to the binding-protein-dependent transport system permease family. FecCD subfamily.</text>
</comment>
<feature type="transmembrane region" description="Helical" evidence="11">
    <location>
        <begin position="107"/>
        <end position="128"/>
    </location>
</feature>
<sequence>MNETDLAQVRADYTGYIKRKWLLVAVSLFILITLAGFAANLGSYDLSLMEVYSIIASGLFSEPTTAEECAILVNRLPRIVFAMIAGFGLAVAGTVMQAILKNPLASPFTLGIASAAGLGASIAFILGAGIGSGMYLVIGNAFVFTLIASAAVFGLASIRGLTPGSMIMAGIAIMYLFSAMTSFVQYFSDADNLQQVVFWMLGSLDKANWDIITATGVILLVSLPYLFWKAIDLNVMGAGDESARSMGVNVKRVRIACLSLTSLITAGIICFTGTIGFIGLVAPHITRMMVGGDHRFLLPASGLLGAVLLLAADTAARTVIPGQVMPVGVMTAFFGVPFFLYLFIRRGSGDW</sequence>
<evidence type="ECO:0000256" key="6">
    <source>
        <dbReference type="ARBA" id="ARBA00022989"/>
    </source>
</evidence>
<dbReference type="GO" id="GO:0005886">
    <property type="term" value="C:plasma membrane"/>
    <property type="evidence" value="ECO:0007669"/>
    <property type="project" value="UniProtKB-SubCell"/>
</dbReference>
<dbReference type="KEGG" id="mfk:E2N92_12330"/>
<keyword evidence="7 11" id="KW-0472">Membrane</keyword>
<comment type="function">
    <text evidence="8">Required for corrinoid utilization. Probably part of the ABC transporter complex BtuCDF involved in cobalamin (vitamin B12) import. Probably involved in the translocation of the substrate across the membrane.</text>
</comment>
<feature type="transmembrane region" description="Helical" evidence="11">
    <location>
        <begin position="294"/>
        <end position="312"/>
    </location>
</feature>
<dbReference type="SUPFAM" id="SSF81345">
    <property type="entry name" value="ABC transporter involved in vitamin B12 uptake, BtuC"/>
    <property type="match status" value="1"/>
</dbReference>
<evidence type="ECO:0000256" key="8">
    <source>
        <dbReference type="ARBA" id="ARBA00053891"/>
    </source>
</evidence>
<keyword evidence="6 11" id="KW-1133">Transmembrane helix</keyword>
<feature type="transmembrane region" description="Helical" evidence="11">
    <location>
        <begin position="324"/>
        <end position="344"/>
    </location>
</feature>
<feature type="transmembrane region" description="Helical" evidence="11">
    <location>
        <begin position="21"/>
        <end position="39"/>
    </location>
</feature>
<reference evidence="12" key="2">
    <citation type="submission" date="2019-03" db="EMBL/GenBank/DDBJ databases">
        <authorList>
            <person name="Chen S.-C."/>
            <person name="Wu S.-Y."/>
            <person name="Lai M.-C."/>
        </authorList>
    </citation>
    <scope>NUCLEOTIDE SEQUENCE</scope>
    <source>
        <strain evidence="12">ML15</strain>
    </source>
</reference>
<keyword evidence="4" id="KW-1003">Cell membrane</keyword>
<dbReference type="FunFam" id="1.10.3470.10:FF:000001">
    <property type="entry name" value="Vitamin B12 ABC transporter permease BtuC"/>
    <property type="match status" value="1"/>
</dbReference>
<evidence type="ECO:0000256" key="5">
    <source>
        <dbReference type="ARBA" id="ARBA00022692"/>
    </source>
</evidence>
<evidence type="ECO:0000256" key="11">
    <source>
        <dbReference type="SAM" id="Phobius"/>
    </source>
</evidence>
<comment type="subunit">
    <text evidence="9">The complex is composed of two ATP-binding proteins (BtuD), two transmembrane proteins (BtuC) and a solute-binding protein (BtuF).</text>
</comment>
<evidence type="ECO:0000313" key="12">
    <source>
        <dbReference type="EMBL" id="QYZ80158.1"/>
    </source>
</evidence>
<keyword evidence="13" id="KW-1185">Reference proteome</keyword>
<evidence type="ECO:0000256" key="3">
    <source>
        <dbReference type="ARBA" id="ARBA00022448"/>
    </source>
</evidence>
<dbReference type="Proteomes" id="UP000826709">
    <property type="component" value="Chromosome"/>
</dbReference>
<dbReference type="EMBL" id="CP037968">
    <property type="protein sequence ID" value="QYZ80158.1"/>
    <property type="molecule type" value="Genomic_DNA"/>
</dbReference>
<reference evidence="12" key="1">
    <citation type="journal article" date="2005" name="Int. J. Syst. Evol. Microbiol.">
        <title>Methanofollis formosanus sp. nov., isolated from a fish pond.</title>
        <authorList>
            <person name="Wu S.Y."/>
            <person name="Chen S.C."/>
            <person name="Lai M.C."/>
        </authorList>
    </citation>
    <scope>NUCLEOTIDE SEQUENCE</scope>
    <source>
        <strain evidence="12">ML15</strain>
    </source>
</reference>
<keyword evidence="5 11" id="KW-0812">Transmembrane</keyword>
<name>A0A8G1EGT4_9EURY</name>
<feature type="transmembrane region" description="Helical" evidence="11">
    <location>
        <begin position="134"/>
        <end position="155"/>
    </location>
</feature>
<accession>A0A8G1EGT4</accession>
<feature type="transmembrane region" description="Helical" evidence="11">
    <location>
        <begin position="167"/>
        <end position="187"/>
    </location>
</feature>
<gene>
    <name evidence="12" type="ORF">E2N92_12330</name>
</gene>
<evidence type="ECO:0000256" key="7">
    <source>
        <dbReference type="ARBA" id="ARBA00023136"/>
    </source>
</evidence>
<dbReference type="InterPro" id="IPR037294">
    <property type="entry name" value="ABC_BtuC-like"/>
</dbReference>
<keyword evidence="3" id="KW-0813">Transport</keyword>
<comment type="subcellular location">
    <subcellularLocation>
        <location evidence="1">Cell membrane</location>
        <topology evidence="1">Multi-pass membrane protein</topology>
    </subcellularLocation>
</comment>
<dbReference type="GO" id="GO:0022857">
    <property type="term" value="F:transmembrane transporter activity"/>
    <property type="evidence" value="ECO:0007669"/>
    <property type="project" value="InterPro"/>
</dbReference>
<evidence type="ECO:0000256" key="1">
    <source>
        <dbReference type="ARBA" id="ARBA00004651"/>
    </source>
</evidence>
<dbReference type="InterPro" id="IPR000522">
    <property type="entry name" value="ABC_transptr_permease_BtuC"/>
</dbReference>
<organism evidence="12 13">
    <name type="scientific">Methanofollis formosanus</name>
    <dbReference type="NCBI Taxonomy" id="299308"/>
    <lineage>
        <taxon>Archaea</taxon>
        <taxon>Methanobacteriati</taxon>
        <taxon>Methanobacteriota</taxon>
        <taxon>Stenosarchaea group</taxon>
        <taxon>Methanomicrobia</taxon>
        <taxon>Methanomicrobiales</taxon>
        <taxon>Methanomicrobiaceae</taxon>
        <taxon>Methanofollis</taxon>
    </lineage>
</organism>
<evidence type="ECO:0000256" key="2">
    <source>
        <dbReference type="ARBA" id="ARBA00007935"/>
    </source>
</evidence>
<dbReference type="PANTHER" id="PTHR30472">
    <property type="entry name" value="FERRIC ENTEROBACTIN TRANSPORT SYSTEM PERMEASE PROTEIN"/>
    <property type="match status" value="1"/>
</dbReference>
<dbReference type="AlphaFoldDB" id="A0A8G1EGT4"/>
<proteinExistence type="inferred from homology"/>
<feature type="transmembrane region" description="Helical" evidence="11">
    <location>
        <begin position="207"/>
        <end position="228"/>
    </location>
</feature>
<feature type="transmembrane region" description="Helical" evidence="11">
    <location>
        <begin position="255"/>
        <end position="282"/>
    </location>
</feature>
<feature type="transmembrane region" description="Helical" evidence="11">
    <location>
        <begin position="79"/>
        <end position="100"/>
    </location>
</feature>
<evidence type="ECO:0000256" key="4">
    <source>
        <dbReference type="ARBA" id="ARBA00022475"/>
    </source>
</evidence>
<dbReference type="OrthoDB" id="27848at2157"/>
<evidence type="ECO:0000256" key="10">
    <source>
        <dbReference type="ARBA" id="ARBA00071366"/>
    </source>
</evidence>
<evidence type="ECO:0000256" key="9">
    <source>
        <dbReference type="ARBA" id="ARBA00064420"/>
    </source>
</evidence>
<dbReference type="GO" id="GO:0033214">
    <property type="term" value="P:siderophore-iron import into cell"/>
    <property type="evidence" value="ECO:0007669"/>
    <property type="project" value="TreeGrafter"/>
</dbReference>
<dbReference type="PANTHER" id="PTHR30472:SF25">
    <property type="entry name" value="ABC TRANSPORTER PERMEASE PROTEIN MJ0876-RELATED"/>
    <property type="match status" value="1"/>
</dbReference>